<dbReference type="InterPro" id="IPR015402">
    <property type="entry name" value="DUF1980"/>
</dbReference>
<sequence length="302" mass="33738">MRNKYEEAASFHHLLRGIILIGFMMFFFKLLLTHDITLLIAPKMVVFISITLLIFLLLGVLLILRGTSGEAHHYHCHCEREHSYPSSLMKSVFFYLLFILPIITGFLFENNVLNSSVATNRTIKLGANSLNVSQNGKTIPGFQKSTSSPSTNNSASTANQPEPLTESQYGVLKAKLLKTNMININDDQYVPMMNIIQDNLKGMIGKTITTKGFVYREKNFMQNQIIVARFGITCCVADASVYGFMAKGDVAALQKDKWVQVTGTIEQTQYDGSTIPVINIKHISTISAPEQPYVFDVGIKIE</sequence>
<dbReference type="EMBL" id="CVRB01000001">
    <property type="protein sequence ID" value="CRK81211.1"/>
    <property type="molecule type" value="Genomic_DNA"/>
</dbReference>
<proteinExistence type="predicted"/>
<evidence type="ECO:0000313" key="5">
    <source>
        <dbReference type="EMBL" id="CRK81211.1"/>
    </source>
</evidence>
<protein>
    <submittedName>
        <fullName evidence="5">Nucleic acid binding domain protein</fullName>
    </submittedName>
</protein>
<dbReference type="Pfam" id="PF21537">
    <property type="entry name" value="DUF1980_C"/>
    <property type="match status" value="1"/>
</dbReference>
<organism evidence="5 6">
    <name type="scientific">Neobacillus massiliamazoniensis</name>
    <dbReference type="NCBI Taxonomy" id="1499688"/>
    <lineage>
        <taxon>Bacteria</taxon>
        <taxon>Bacillati</taxon>
        <taxon>Bacillota</taxon>
        <taxon>Bacilli</taxon>
        <taxon>Bacillales</taxon>
        <taxon>Bacillaceae</taxon>
        <taxon>Neobacillus</taxon>
    </lineage>
</organism>
<feature type="region of interest" description="Disordered" evidence="1">
    <location>
        <begin position="141"/>
        <end position="163"/>
    </location>
</feature>
<evidence type="ECO:0000259" key="4">
    <source>
        <dbReference type="Pfam" id="PF21537"/>
    </source>
</evidence>
<feature type="domain" description="DUF1980" evidence="3">
    <location>
        <begin position="15"/>
        <end position="123"/>
    </location>
</feature>
<evidence type="ECO:0000256" key="2">
    <source>
        <dbReference type="SAM" id="Phobius"/>
    </source>
</evidence>
<dbReference type="Proteomes" id="UP000199087">
    <property type="component" value="Unassembled WGS sequence"/>
</dbReference>
<feature type="domain" description="DUF1980" evidence="4">
    <location>
        <begin position="168"/>
        <end position="295"/>
    </location>
</feature>
<name>A0A0U1NT15_9BACI</name>
<dbReference type="RefSeq" id="WP_090631904.1">
    <property type="nucleotide sequence ID" value="NZ_CVRB01000001.1"/>
</dbReference>
<gene>
    <name evidence="5" type="ORF">BN000_01111</name>
</gene>
<feature type="transmembrane region" description="Helical" evidence="2">
    <location>
        <begin position="92"/>
        <end position="113"/>
    </location>
</feature>
<keyword evidence="2" id="KW-0472">Membrane</keyword>
<evidence type="ECO:0000256" key="1">
    <source>
        <dbReference type="SAM" id="MobiDB-lite"/>
    </source>
</evidence>
<feature type="transmembrane region" description="Helical" evidence="2">
    <location>
        <begin position="14"/>
        <end position="32"/>
    </location>
</feature>
<dbReference type="Pfam" id="PF09323">
    <property type="entry name" value="DUF1980"/>
    <property type="match status" value="1"/>
</dbReference>
<dbReference type="OrthoDB" id="9770408at2"/>
<keyword evidence="6" id="KW-1185">Reference proteome</keyword>
<evidence type="ECO:0000313" key="6">
    <source>
        <dbReference type="Proteomes" id="UP000199087"/>
    </source>
</evidence>
<dbReference type="PANTHER" id="PTHR40047:SF1">
    <property type="entry name" value="UPF0703 PROTEIN YCGQ"/>
    <property type="match status" value="1"/>
</dbReference>
<evidence type="ECO:0000259" key="3">
    <source>
        <dbReference type="Pfam" id="PF09323"/>
    </source>
</evidence>
<keyword evidence="2" id="KW-0812">Transmembrane</keyword>
<dbReference type="NCBIfam" id="TIGR03943">
    <property type="entry name" value="TIGR03943 family putative permease subunit"/>
    <property type="match status" value="1"/>
</dbReference>
<dbReference type="STRING" id="1499688.BN000_01111"/>
<reference evidence="6" key="1">
    <citation type="submission" date="2015-05" db="EMBL/GenBank/DDBJ databases">
        <authorList>
            <person name="Urmite Genomes"/>
        </authorList>
    </citation>
    <scope>NUCLEOTIDE SEQUENCE [LARGE SCALE GENOMIC DNA]</scope>
    <source>
        <strain evidence="6">LF1</strain>
    </source>
</reference>
<dbReference type="InterPro" id="IPR052955">
    <property type="entry name" value="UPF0703_membrane_permease"/>
</dbReference>
<feature type="compositionally biased region" description="Low complexity" evidence="1">
    <location>
        <begin position="145"/>
        <end position="159"/>
    </location>
</feature>
<dbReference type="InterPro" id="IPR048493">
    <property type="entry name" value="DUF1980_N"/>
</dbReference>
<dbReference type="PANTHER" id="PTHR40047">
    <property type="entry name" value="UPF0703 PROTEIN YCGQ"/>
    <property type="match status" value="1"/>
</dbReference>
<dbReference type="AlphaFoldDB" id="A0A0U1NT15"/>
<dbReference type="InterPro" id="IPR048447">
    <property type="entry name" value="DUF1980_C"/>
</dbReference>
<accession>A0A0U1NT15</accession>
<keyword evidence="2" id="KW-1133">Transmembrane helix</keyword>
<feature type="transmembrane region" description="Helical" evidence="2">
    <location>
        <begin position="44"/>
        <end position="64"/>
    </location>
</feature>